<gene>
    <name evidence="19 20" type="primary">cobS</name>
    <name evidence="20" type="ORF">ACFSFY_15285</name>
</gene>
<dbReference type="GO" id="GO:0051073">
    <property type="term" value="F:adenosylcobinamide-GDP ribazoletransferase activity"/>
    <property type="evidence" value="ECO:0007669"/>
    <property type="project" value="UniProtKB-EC"/>
</dbReference>
<evidence type="ECO:0000256" key="9">
    <source>
        <dbReference type="ARBA" id="ARBA00022679"/>
    </source>
</evidence>
<dbReference type="NCBIfam" id="TIGR00317">
    <property type="entry name" value="cobS"/>
    <property type="match status" value="1"/>
</dbReference>
<accession>A0ABW4SIQ5</accession>
<feature type="transmembrane region" description="Helical" evidence="19">
    <location>
        <begin position="60"/>
        <end position="80"/>
    </location>
</feature>
<protein>
    <recommendedName>
        <fullName evidence="6 19">Adenosylcobinamide-GDP ribazoletransferase</fullName>
        <ecNumber evidence="5 19">2.7.8.26</ecNumber>
    </recommendedName>
    <alternativeName>
        <fullName evidence="16 19">Cobalamin synthase</fullName>
    </alternativeName>
    <alternativeName>
        <fullName evidence="15 19">Cobalamin-5'-phosphate synthase</fullName>
    </alternativeName>
</protein>
<sequence length="254" mass="27477">MNGILLALQFFTVLPIKKELLLGRKEVTSMYSALPFVGAAIGFIVFLLSVFLLSSLNLGTLLVAVVLVVAGIVLTGGLHVDGFADTGDAFFSYRDRLKRLEILEDPRIGAFGTLSILMLVLLKIALLNEVLMKEAGSSVLFIAVPFLARGTMNLYFTTSRLAKDTGIAHFFKEKIANRWVNGISLLGGILMLIAMGVVLESVLIPSVFLGVLALSLVLYKRWSVKHFGGVTGDLAGAFIEGLETILWATVIVFI</sequence>
<keyword evidence="7 19" id="KW-1003">Cell membrane</keyword>
<proteinExistence type="inferred from homology"/>
<comment type="function">
    <text evidence="14 19">Joins adenosylcobinamide-GDP and alpha-ribazole to generate adenosylcobalamin (Ado-cobalamin). Also synthesizes adenosylcobalamin 5'-phosphate from adenosylcobinamide-GDP and alpha-ribazole 5'-phosphate.</text>
</comment>
<evidence type="ECO:0000256" key="18">
    <source>
        <dbReference type="ARBA" id="ARBA00049504"/>
    </source>
</evidence>
<evidence type="ECO:0000313" key="21">
    <source>
        <dbReference type="Proteomes" id="UP001597218"/>
    </source>
</evidence>
<evidence type="ECO:0000256" key="17">
    <source>
        <dbReference type="ARBA" id="ARBA00048623"/>
    </source>
</evidence>
<keyword evidence="9 19" id="KW-0808">Transferase</keyword>
<evidence type="ECO:0000256" key="6">
    <source>
        <dbReference type="ARBA" id="ARBA00015850"/>
    </source>
</evidence>
<comment type="catalytic activity">
    <reaction evidence="17 19">
        <text>alpha-ribazole + adenosylcob(III)inamide-GDP = adenosylcob(III)alamin + GMP + H(+)</text>
        <dbReference type="Rhea" id="RHEA:16049"/>
        <dbReference type="ChEBI" id="CHEBI:10329"/>
        <dbReference type="ChEBI" id="CHEBI:15378"/>
        <dbReference type="ChEBI" id="CHEBI:18408"/>
        <dbReference type="ChEBI" id="CHEBI:58115"/>
        <dbReference type="ChEBI" id="CHEBI:60487"/>
        <dbReference type="EC" id="2.7.8.26"/>
    </reaction>
</comment>
<evidence type="ECO:0000256" key="7">
    <source>
        <dbReference type="ARBA" id="ARBA00022475"/>
    </source>
</evidence>
<keyword evidence="21" id="KW-1185">Reference proteome</keyword>
<keyword evidence="12 19" id="KW-1133">Transmembrane helix</keyword>
<feature type="transmembrane region" description="Helical" evidence="19">
    <location>
        <begin position="108"/>
        <end position="126"/>
    </location>
</feature>
<dbReference type="EMBL" id="JBHUGI010000034">
    <property type="protein sequence ID" value="MFD1929405.1"/>
    <property type="molecule type" value="Genomic_DNA"/>
</dbReference>
<dbReference type="PANTHER" id="PTHR34148:SF1">
    <property type="entry name" value="ADENOSYLCOBINAMIDE-GDP RIBAZOLETRANSFERASE"/>
    <property type="match status" value="1"/>
</dbReference>
<evidence type="ECO:0000313" key="20">
    <source>
        <dbReference type="EMBL" id="MFD1929405.1"/>
    </source>
</evidence>
<dbReference type="InterPro" id="IPR003805">
    <property type="entry name" value="CobS"/>
</dbReference>
<feature type="transmembrane region" description="Helical" evidence="19">
    <location>
        <begin position="31"/>
        <end position="53"/>
    </location>
</feature>
<evidence type="ECO:0000256" key="13">
    <source>
        <dbReference type="ARBA" id="ARBA00023136"/>
    </source>
</evidence>
<evidence type="ECO:0000256" key="14">
    <source>
        <dbReference type="ARBA" id="ARBA00025228"/>
    </source>
</evidence>
<keyword evidence="8 19" id="KW-0169">Cobalamin biosynthesis</keyword>
<comment type="cofactor">
    <cofactor evidence="1 19">
        <name>Mg(2+)</name>
        <dbReference type="ChEBI" id="CHEBI:18420"/>
    </cofactor>
</comment>
<evidence type="ECO:0000256" key="16">
    <source>
        <dbReference type="ARBA" id="ARBA00032853"/>
    </source>
</evidence>
<comment type="similarity">
    <text evidence="4 19">Belongs to the CobS family.</text>
</comment>
<evidence type="ECO:0000256" key="1">
    <source>
        <dbReference type="ARBA" id="ARBA00001946"/>
    </source>
</evidence>
<dbReference type="Proteomes" id="UP001597218">
    <property type="component" value="Unassembled WGS sequence"/>
</dbReference>
<name>A0ABW4SIQ5_9BACL</name>
<comment type="caution">
    <text evidence="20">The sequence shown here is derived from an EMBL/GenBank/DDBJ whole genome shotgun (WGS) entry which is preliminary data.</text>
</comment>
<reference evidence="21" key="1">
    <citation type="journal article" date="2019" name="Int. J. Syst. Evol. Microbiol.">
        <title>The Global Catalogue of Microorganisms (GCM) 10K type strain sequencing project: providing services to taxonomists for standard genome sequencing and annotation.</title>
        <authorList>
            <consortium name="The Broad Institute Genomics Platform"/>
            <consortium name="The Broad Institute Genome Sequencing Center for Infectious Disease"/>
            <person name="Wu L."/>
            <person name="Ma J."/>
        </authorList>
    </citation>
    <scope>NUCLEOTIDE SEQUENCE [LARGE SCALE GENOMIC DNA]</scope>
    <source>
        <strain evidence="21">CGMCC 4.7177</strain>
    </source>
</reference>
<evidence type="ECO:0000256" key="12">
    <source>
        <dbReference type="ARBA" id="ARBA00022989"/>
    </source>
</evidence>
<organism evidence="20 21">
    <name type="scientific">Sporosarcina siberiensis</name>
    <dbReference type="NCBI Taxonomy" id="1365606"/>
    <lineage>
        <taxon>Bacteria</taxon>
        <taxon>Bacillati</taxon>
        <taxon>Bacillota</taxon>
        <taxon>Bacilli</taxon>
        <taxon>Bacillales</taxon>
        <taxon>Caryophanaceae</taxon>
        <taxon>Sporosarcina</taxon>
    </lineage>
</organism>
<dbReference type="PANTHER" id="PTHR34148">
    <property type="entry name" value="ADENOSYLCOBINAMIDE-GDP RIBAZOLETRANSFERASE"/>
    <property type="match status" value="1"/>
</dbReference>
<evidence type="ECO:0000256" key="8">
    <source>
        <dbReference type="ARBA" id="ARBA00022573"/>
    </source>
</evidence>
<evidence type="ECO:0000256" key="15">
    <source>
        <dbReference type="ARBA" id="ARBA00032605"/>
    </source>
</evidence>
<dbReference type="Pfam" id="PF02654">
    <property type="entry name" value="CobS"/>
    <property type="match status" value="1"/>
</dbReference>
<keyword evidence="10 19" id="KW-0812">Transmembrane</keyword>
<evidence type="ECO:0000256" key="10">
    <source>
        <dbReference type="ARBA" id="ARBA00022692"/>
    </source>
</evidence>
<keyword evidence="11 19" id="KW-0460">Magnesium</keyword>
<evidence type="ECO:0000256" key="2">
    <source>
        <dbReference type="ARBA" id="ARBA00004651"/>
    </source>
</evidence>
<evidence type="ECO:0000256" key="3">
    <source>
        <dbReference type="ARBA" id="ARBA00004663"/>
    </source>
</evidence>
<dbReference type="HAMAP" id="MF_00719">
    <property type="entry name" value="CobS"/>
    <property type="match status" value="1"/>
</dbReference>
<dbReference type="EC" id="2.7.8.26" evidence="5 19"/>
<keyword evidence="13 19" id="KW-0472">Membrane</keyword>
<evidence type="ECO:0000256" key="11">
    <source>
        <dbReference type="ARBA" id="ARBA00022842"/>
    </source>
</evidence>
<feature type="transmembrane region" description="Helical" evidence="19">
    <location>
        <begin position="189"/>
        <end position="219"/>
    </location>
</feature>
<evidence type="ECO:0000256" key="4">
    <source>
        <dbReference type="ARBA" id="ARBA00010561"/>
    </source>
</evidence>
<evidence type="ECO:0000256" key="19">
    <source>
        <dbReference type="HAMAP-Rule" id="MF_00719"/>
    </source>
</evidence>
<comment type="pathway">
    <text evidence="3 19">Cofactor biosynthesis; adenosylcobalamin biosynthesis; adenosylcobalamin from cob(II)yrinate a,c-diamide: step 7/7.</text>
</comment>
<evidence type="ECO:0000256" key="5">
    <source>
        <dbReference type="ARBA" id="ARBA00013200"/>
    </source>
</evidence>
<comment type="subcellular location">
    <subcellularLocation>
        <location evidence="2 19">Cell membrane</location>
        <topology evidence="2 19">Multi-pass membrane protein</topology>
    </subcellularLocation>
</comment>
<comment type="catalytic activity">
    <reaction evidence="18 19">
        <text>alpha-ribazole 5'-phosphate + adenosylcob(III)inamide-GDP = adenosylcob(III)alamin 5'-phosphate + GMP + H(+)</text>
        <dbReference type="Rhea" id="RHEA:23560"/>
        <dbReference type="ChEBI" id="CHEBI:15378"/>
        <dbReference type="ChEBI" id="CHEBI:57918"/>
        <dbReference type="ChEBI" id="CHEBI:58115"/>
        <dbReference type="ChEBI" id="CHEBI:60487"/>
        <dbReference type="ChEBI" id="CHEBI:60493"/>
        <dbReference type="EC" id="2.7.8.26"/>
    </reaction>
</comment>
<dbReference type="RefSeq" id="WP_381539508.1">
    <property type="nucleotide sequence ID" value="NZ_JBHUGI010000034.1"/>
</dbReference>